<dbReference type="PANTHER" id="PTHR43245:SF23">
    <property type="entry name" value="NAD(P)-BINDING DOMAIN-CONTAINING PROTEIN"/>
    <property type="match status" value="1"/>
</dbReference>
<dbReference type="Proteomes" id="UP000813672">
    <property type="component" value="Unassembled WGS sequence"/>
</dbReference>
<accession>A0A9Q3ZSY2</accession>
<dbReference type="RefSeq" id="WP_234222000.1">
    <property type="nucleotide sequence ID" value="NZ_JAGQAF010000020.1"/>
</dbReference>
<reference evidence="2" key="1">
    <citation type="journal article" date="2021" name="Environ. Microbiol.">
        <title>Cryptic niche differentiation of novel sediment ecotypes of Rugeria pomeroyi correlates with nitrate respiration.</title>
        <authorList>
            <person name="Lin X."/>
            <person name="McNichol J."/>
            <person name="Chu X."/>
            <person name="Qian Y."/>
            <person name="Luo H."/>
        </authorList>
    </citation>
    <scope>NUCLEOTIDE SEQUENCE</scope>
    <source>
        <strain evidence="2">SZCCDBB064</strain>
    </source>
</reference>
<protein>
    <submittedName>
        <fullName evidence="2">NAD(P)-dependent oxidoreductase</fullName>
    </submittedName>
</protein>
<name>A0A9Q3ZSY2_9RHOB</name>
<dbReference type="InterPro" id="IPR050177">
    <property type="entry name" value="Lipid_A_modif_metabolic_enz"/>
</dbReference>
<evidence type="ECO:0000313" key="3">
    <source>
        <dbReference type="Proteomes" id="UP000813672"/>
    </source>
</evidence>
<comment type="caution">
    <text evidence="2">The sequence shown here is derived from an EMBL/GenBank/DDBJ whole genome shotgun (WGS) entry which is preliminary data.</text>
</comment>
<organism evidence="2 3">
    <name type="scientific">Ruegeria pomeroyi</name>
    <dbReference type="NCBI Taxonomy" id="89184"/>
    <lineage>
        <taxon>Bacteria</taxon>
        <taxon>Pseudomonadati</taxon>
        <taxon>Pseudomonadota</taxon>
        <taxon>Alphaproteobacteria</taxon>
        <taxon>Rhodobacterales</taxon>
        <taxon>Roseobacteraceae</taxon>
        <taxon>Ruegeria</taxon>
    </lineage>
</organism>
<dbReference type="PANTHER" id="PTHR43245">
    <property type="entry name" value="BIFUNCTIONAL POLYMYXIN RESISTANCE PROTEIN ARNA"/>
    <property type="match status" value="1"/>
</dbReference>
<dbReference type="AlphaFoldDB" id="A0A9Q3ZSY2"/>
<dbReference type="Gene3D" id="3.40.50.720">
    <property type="entry name" value="NAD(P)-binding Rossmann-like Domain"/>
    <property type="match status" value="1"/>
</dbReference>
<dbReference type="SUPFAM" id="SSF51735">
    <property type="entry name" value="NAD(P)-binding Rossmann-fold domains"/>
    <property type="match status" value="1"/>
</dbReference>
<dbReference type="InterPro" id="IPR001509">
    <property type="entry name" value="Epimerase_deHydtase"/>
</dbReference>
<evidence type="ECO:0000313" key="2">
    <source>
        <dbReference type="EMBL" id="MCE8540062.1"/>
    </source>
</evidence>
<gene>
    <name evidence="2" type="ORF">KBY27_21580</name>
</gene>
<dbReference type="InterPro" id="IPR036291">
    <property type="entry name" value="NAD(P)-bd_dom_sf"/>
</dbReference>
<sequence>MSGAVASGLIAVTGASGFIGRYLCADLEAAGYRVRRLGRGPAEQAEDRQTDYSRDSLVAALDGADAVIHLAGRRMTREDAPMDLAPFWEPNVAVIGDLVHAARENGLQKIVLASTIAVYAPASGLPYRESAPTRPINAYALSKLMAEQHLEMLTRARGPAAVALRLAAVYGHGEKGTPALMKFIGQASAGETIVLTGNADYRIDQLYVRDATAAFLAALRGTATGVFNIGGGRAIPVGEIAETVNVVFGNAGNIRYDTDSDAPMPQTAMALDEAERMLGWAPGFSLRAGLEDFERMQRQAGGRAE</sequence>
<dbReference type="Pfam" id="PF01370">
    <property type="entry name" value="Epimerase"/>
    <property type="match status" value="1"/>
</dbReference>
<dbReference type="EMBL" id="JAGQAF010000020">
    <property type="protein sequence ID" value="MCE8540062.1"/>
    <property type="molecule type" value="Genomic_DNA"/>
</dbReference>
<feature type="domain" description="NAD-dependent epimerase/dehydratase" evidence="1">
    <location>
        <begin position="10"/>
        <end position="230"/>
    </location>
</feature>
<evidence type="ECO:0000259" key="1">
    <source>
        <dbReference type="Pfam" id="PF01370"/>
    </source>
</evidence>
<proteinExistence type="predicted"/>